<proteinExistence type="predicted"/>
<dbReference type="PROSITE" id="PS50026">
    <property type="entry name" value="EGF_3"/>
    <property type="match status" value="1"/>
</dbReference>
<feature type="domain" description="Apple" evidence="4">
    <location>
        <begin position="24"/>
        <end position="108"/>
    </location>
</feature>
<evidence type="ECO:0000256" key="2">
    <source>
        <dbReference type="SAM" id="SignalP"/>
    </source>
</evidence>
<sequence>LLLYFCVLQFVLPSGKCYCTNGMCETKSVSLKTDTKHNSFLDGYVFETLNVSIWKEFFYVCARKCMCHSFNFNELKKTENCELSDGTSKLDSNSLKEKNGVTYYEIGRSYFDQKSGLHQSCSYQTCHNKCCESNPCQHGGTCHEVCDVTKRRFNCTCLPAFGGHRCQLFKPRSCAHVTKFSKLKTNGIYHIMDYNNILFPVYCDFGSEPGMAWTLIQSHSFQNNDAFKDKPFYLHDMPINQHVPEWNRYRLSMSRITSIQKFSTHWRATCNFPTDGVDYRDYWRVSLTNLDLLVKLPIPISCVFAELINVRGNNCTNCTVVTGYGKGMSLHMDSWFSYLEGCEFDGQPGGVHNEDNFGHYGFTNPAFRCTASVNSTSQFWLGSF</sequence>
<gene>
    <name evidence="5" type="ORF">PEVE_00037638</name>
</gene>
<comment type="caution">
    <text evidence="5">The sequence shown here is derived from an EMBL/GenBank/DDBJ whole genome shotgun (WGS) entry which is preliminary data.</text>
</comment>
<dbReference type="SUPFAM" id="SSF57196">
    <property type="entry name" value="EGF/Laminin"/>
    <property type="match status" value="1"/>
</dbReference>
<feature type="domain" description="EGF-like" evidence="3">
    <location>
        <begin position="127"/>
        <end position="167"/>
    </location>
</feature>
<dbReference type="PROSITE" id="PS00022">
    <property type="entry name" value="EGF_1"/>
    <property type="match status" value="1"/>
</dbReference>
<organism evidence="5 6">
    <name type="scientific">Porites evermanni</name>
    <dbReference type="NCBI Taxonomy" id="104178"/>
    <lineage>
        <taxon>Eukaryota</taxon>
        <taxon>Metazoa</taxon>
        <taxon>Cnidaria</taxon>
        <taxon>Anthozoa</taxon>
        <taxon>Hexacorallia</taxon>
        <taxon>Scleractinia</taxon>
        <taxon>Fungiina</taxon>
        <taxon>Poritidae</taxon>
        <taxon>Porites</taxon>
    </lineage>
</organism>
<evidence type="ECO:0000313" key="6">
    <source>
        <dbReference type="Proteomes" id="UP001159427"/>
    </source>
</evidence>
<evidence type="ECO:0000256" key="1">
    <source>
        <dbReference type="PROSITE-ProRule" id="PRU00076"/>
    </source>
</evidence>
<dbReference type="Gene3D" id="3.90.215.10">
    <property type="entry name" value="Gamma Fibrinogen, chain A, domain 1"/>
    <property type="match status" value="1"/>
</dbReference>
<keyword evidence="1" id="KW-1015">Disulfide bond</keyword>
<dbReference type="EMBL" id="CALNXI010000062">
    <property type="protein sequence ID" value="CAH3017426.1"/>
    <property type="molecule type" value="Genomic_DNA"/>
</dbReference>
<dbReference type="PROSITE" id="PS50948">
    <property type="entry name" value="PAN"/>
    <property type="match status" value="1"/>
</dbReference>
<comment type="caution">
    <text evidence="1">Lacks conserved residue(s) required for the propagation of feature annotation.</text>
</comment>
<dbReference type="InterPro" id="IPR014716">
    <property type="entry name" value="Fibrinogen_a/b/g_C_1"/>
</dbReference>
<dbReference type="InterPro" id="IPR000742">
    <property type="entry name" value="EGF"/>
</dbReference>
<evidence type="ECO:0000313" key="5">
    <source>
        <dbReference type="EMBL" id="CAH3017426.1"/>
    </source>
</evidence>
<feature type="disulfide bond" evidence="1">
    <location>
        <begin position="157"/>
        <end position="166"/>
    </location>
</feature>
<dbReference type="InterPro" id="IPR036056">
    <property type="entry name" value="Fibrinogen-like_C"/>
</dbReference>
<evidence type="ECO:0000259" key="4">
    <source>
        <dbReference type="PROSITE" id="PS50948"/>
    </source>
</evidence>
<reference evidence="5 6" key="1">
    <citation type="submission" date="2022-05" db="EMBL/GenBank/DDBJ databases">
        <authorList>
            <consortium name="Genoscope - CEA"/>
            <person name="William W."/>
        </authorList>
    </citation>
    <scope>NUCLEOTIDE SEQUENCE [LARGE SCALE GENOMIC DNA]</scope>
</reference>
<dbReference type="CDD" id="cd00054">
    <property type="entry name" value="EGF_CA"/>
    <property type="match status" value="1"/>
</dbReference>
<protein>
    <recommendedName>
        <fullName evidence="7">EGF-like domain-containing protein</fullName>
    </recommendedName>
</protein>
<name>A0ABN8LK38_9CNID</name>
<feature type="non-terminal residue" evidence="5">
    <location>
        <position position="1"/>
    </location>
</feature>
<feature type="signal peptide" evidence="2">
    <location>
        <begin position="1"/>
        <end position="17"/>
    </location>
</feature>
<dbReference type="SUPFAM" id="SSF56496">
    <property type="entry name" value="Fibrinogen C-terminal domain-like"/>
    <property type="match status" value="1"/>
</dbReference>
<keyword evidence="1" id="KW-0245">EGF-like domain</keyword>
<evidence type="ECO:0000259" key="3">
    <source>
        <dbReference type="PROSITE" id="PS50026"/>
    </source>
</evidence>
<keyword evidence="2" id="KW-0732">Signal</keyword>
<dbReference type="Proteomes" id="UP001159427">
    <property type="component" value="Unassembled WGS sequence"/>
</dbReference>
<dbReference type="Gene3D" id="2.10.25.10">
    <property type="entry name" value="Laminin"/>
    <property type="match status" value="1"/>
</dbReference>
<accession>A0ABN8LK38</accession>
<evidence type="ECO:0008006" key="7">
    <source>
        <dbReference type="Google" id="ProtNLM"/>
    </source>
</evidence>
<feature type="chain" id="PRO_5045115449" description="EGF-like domain-containing protein" evidence="2">
    <location>
        <begin position="18"/>
        <end position="384"/>
    </location>
</feature>
<keyword evidence="6" id="KW-1185">Reference proteome</keyword>
<dbReference type="InterPro" id="IPR003609">
    <property type="entry name" value="Pan_app"/>
</dbReference>